<evidence type="ECO:0000313" key="2">
    <source>
        <dbReference type="Proteomes" id="UP000599437"/>
    </source>
</evidence>
<dbReference type="EMBL" id="BMVO01000008">
    <property type="protein sequence ID" value="GHB05144.1"/>
    <property type="molecule type" value="Genomic_DNA"/>
</dbReference>
<protein>
    <submittedName>
        <fullName evidence="1">Uncharacterized protein</fullName>
    </submittedName>
</protein>
<organism evidence="1 2">
    <name type="scientific">Streptomyces chryseus</name>
    <dbReference type="NCBI Taxonomy" id="68186"/>
    <lineage>
        <taxon>Bacteria</taxon>
        <taxon>Bacillati</taxon>
        <taxon>Actinomycetota</taxon>
        <taxon>Actinomycetes</taxon>
        <taxon>Kitasatosporales</taxon>
        <taxon>Streptomycetaceae</taxon>
        <taxon>Streptomyces</taxon>
    </lineage>
</organism>
<keyword evidence="2" id="KW-1185">Reference proteome</keyword>
<evidence type="ECO:0000313" key="1">
    <source>
        <dbReference type="EMBL" id="GHB05144.1"/>
    </source>
</evidence>
<dbReference type="Proteomes" id="UP000599437">
    <property type="component" value="Unassembled WGS sequence"/>
</dbReference>
<sequence length="97" mass="10324">MFVTPELDVWRLIIGNWRTWSVSTGTAPTASCTGTAGWPALSAPDVSQTALHVQRETIDSCDAAANPFRPRTYRGCTGQTPGACTLRPAQTAPVTFG</sequence>
<gene>
    <name evidence="1" type="ORF">GCM10010346_30170</name>
</gene>
<reference evidence="2" key="1">
    <citation type="journal article" date="2019" name="Int. J. Syst. Evol. Microbiol.">
        <title>The Global Catalogue of Microorganisms (GCM) 10K type strain sequencing project: providing services to taxonomists for standard genome sequencing and annotation.</title>
        <authorList>
            <consortium name="The Broad Institute Genomics Platform"/>
            <consortium name="The Broad Institute Genome Sequencing Center for Infectious Disease"/>
            <person name="Wu L."/>
            <person name="Ma J."/>
        </authorList>
    </citation>
    <scope>NUCLEOTIDE SEQUENCE [LARGE SCALE GENOMIC DNA]</scope>
    <source>
        <strain evidence="2">JCM 4737</strain>
    </source>
</reference>
<proteinExistence type="predicted"/>
<comment type="caution">
    <text evidence="1">The sequence shown here is derived from an EMBL/GenBank/DDBJ whole genome shotgun (WGS) entry which is preliminary data.</text>
</comment>
<name>A0ABQ3DM17_9ACTN</name>
<accession>A0ABQ3DM17</accession>